<evidence type="ECO:0000256" key="1">
    <source>
        <dbReference type="SAM" id="MobiDB-lite"/>
    </source>
</evidence>
<feature type="region of interest" description="Disordered" evidence="1">
    <location>
        <begin position="82"/>
        <end position="108"/>
    </location>
</feature>
<dbReference type="AlphaFoldDB" id="A0A0U5EWC6"/>
<dbReference type="EMBL" id="LN606600">
    <property type="protein sequence ID" value="CEF40385.1"/>
    <property type="molecule type" value="Genomic_DNA"/>
</dbReference>
<organism evidence="2 3">
    <name type="scientific">Acetobacter senegalensis</name>
    <dbReference type="NCBI Taxonomy" id="446692"/>
    <lineage>
        <taxon>Bacteria</taxon>
        <taxon>Pseudomonadati</taxon>
        <taxon>Pseudomonadota</taxon>
        <taxon>Alphaproteobacteria</taxon>
        <taxon>Acetobacterales</taxon>
        <taxon>Acetobacteraceae</taxon>
        <taxon>Acetobacter</taxon>
    </lineage>
</organism>
<sequence>MYHLVHEGQVQSAYPKKTEDFKKTSHACKKKPLKEKAVLFFDMSKSMTPSPCSTEENEQRRCRHDAATERWLKTIRQTMRKTAVQPRVHFQRMPQRPVDDEGILRDFE</sequence>
<proteinExistence type="predicted"/>
<gene>
    <name evidence="2" type="ORF">ASN_991</name>
</gene>
<evidence type="ECO:0000313" key="2">
    <source>
        <dbReference type="EMBL" id="CEF40385.1"/>
    </source>
</evidence>
<name>A0A0U5EWC6_9PROT</name>
<reference evidence="3" key="1">
    <citation type="submission" date="2014-09" db="EMBL/GenBank/DDBJ databases">
        <authorList>
            <person name="Illeghems K.G."/>
        </authorList>
    </citation>
    <scope>NUCLEOTIDE SEQUENCE [LARGE SCALE GENOMIC DNA]</scope>
    <source>
        <strain evidence="3">108B</strain>
    </source>
</reference>
<dbReference type="PATRIC" id="fig|446692.3.peg.986"/>
<protein>
    <submittedName>
        <fullName evidence="2">Uncharacterized protein</fullName>
    </submittedName>
</protein>
<accession>A0A0U5EWC6</accession>
<dbReference type="Proteomes" id="UP000056109">
    <property type="component" value="Chromosome I"/>
</dbReference>
<keyword evidence="3" id="KW-1185">Reference proteome</keyword>
<evidence type="ECO:0000313" key="3">
    <source>
        <dbReference type="Proteomes" id="UP000056109"/>
    </source>
</evidence>
<feature type="compositionally biased region" description="Basic and acidic residues" evidence="1">
    <location>
        <begin position="97"/>
        <end position="108"/>
    </location>
</feature>
<dbReference type="KEGG" id="asz:ASN_991"/>